<feature type="coiled-coil region" evidence="1">
    <location>
        <begin position="637"/>
        <end position="678"/>
    </location>
</feature>
<evidence type="ECO:0000256" key="2">
    <source>
        <dbReference type="SAM" id="MobiDB-lite"/>
    </source>
</evidence>
<feature type="compositionally biased region" description="Basic and acidic residues" evidence="2">
    <location>
        <begin position="768"/>
        <end position="794"/>
    </location>
</feature>
<dbReference type="EMBL" id="BAUL01000020">
    <property type="protein sequence ID" value="GAD92284.1"/>
    <property type="molecule type" value="Genomic_DNA"/>
</dbReference>
<comment type="caution">
    <text evidence="3">The sequence shown here is derived from an EMBL/GenBank/DDBJ whole genome shotgun (WGS) entry which is preliminary data.</text>
</comment>
<feature type="compositionally biased region" description="Basic and acidic residues" evidence="2">
    <location>
        <begin position="690"/>
        <end position="705"/>
    </location>
</feature>
<dbReference type="AlphaFoldDB" id="V5F8J6"/>
<evidence type="ECO:0000256" key="1">
    <source>
        <dbReference type="SAM" id="Coils"/>
    </source>
</evidence>
<dbReference type="PANTHER" id="PTHR45615">
    <property type="entry name" value="MYOSIN HEAVY CHAIN, NON-MUSCLE"/>
    <property type="match status" value="1"/>
</dbReference>
<organism evidence="3 4">
    <name type="scientific">Byssochlamys spectabilis (strain No. 5 / NBRC 109023)</name>
    <name type="common">Paecilomyces variotii</name>
    <dbReference type="NCBI Taxonomy" id="1356009"/>
    <lineage>
        <taxon>Eukaryota</taxon>
        <taxon>Fungi</taxon>
        <taxon>Dikarya</taxon>
        <taxon>Ascomycota</taxon>
        <taxon>Pezizomycotina</taxon>
        <taxon>Eurotiomycetes</taxon>
        <taxon>Eurotiomycetidae</taxon>
        <taxon>Eurotiales</taxon>
        <taxon>Thermoascaceae</taxon>
        <taxon>Paecilomyces</taxon>
    </lineage>
</organism>
<accession>V5F8J6</accession>
<sequence>MGKLQALPGYSSSAETLGGHVLFIRVSAADMPQVQIFCNILIQNQPALLDQLLQKAIDDRDSQSFQTCISMLSHPLPRGIVLPARVSTFVERLVQKMVDIPSADTIYPLHQVTSSMHGSSSLLEAFSDETMANFQTECTKILRNLDDHMGNLLCLATFARIAAARIPKNYTGNDNLPGWLQNIRQFFGPKRASKTLDLVVLRVILACSSSFNMSPKEAIQSVRLAMEICDTIDSDQRRAWLEKNTSRVAKLCEKLRREGIDRKLQVMGIAFLVSFLSTAQLSEDLRAVCKQTLLSDEGRRCLQELPDNVFRIFVPQITSYLDNASITSYQTMFEIGASKNWRAKISQTLIQNAYSSHETVVHKIEEICRDLEYRCHNVEAPLRDVTDQRDQLVLELEALERRNRELEIRVEQSSHAAHTLQQEMAHLEEKAQSASARSKDLATQLAAAQKELEDEKRDSQEIAASEREKSRSKELDLMASLTEKEDQIEDLQSELHDKSLENERLRETIETVMENNTSGCELIASLRQEIDELQHSLRNKISHNDRMDSEIRELVSHMERLHSERDGLQDKLEREASESNRLRTAVRETEESHRLMVAALEQQHQSDLSNITTQALQETSRLTDEINLLRISLQATESKASSERKESSRKIKKLQQKVEALRNERAAKAREFSEAQEHITRLMGVMGFKKDRNDSVKPTTREERPNPVLKGSTFKESLGMAEESINDSYIEEDSQLAASFGSTASSNYAPTPKWPKNSRKSQALSHASFDDGSRPGTTRKEQPRIPLGECDRNSPGKSSQDTSKATEDEEVFTRFDSQVGTQIEGQQFDNSGLDLSDEDIFTDTASRLMH</sequence>
<protein>
    <submittedName>
        <fullName evidence="3">Uncharacterized protein</fullName>
    </submittedName>
</protein>
<keyword evidence="1" id="KW-0175">Coiled coil</keyword>
<keyword evidence="4" id="KW-1185">Reference proteome</keyword>
<dbReference type="Proteomes" id="UP000018001">
    <property type="component" value="Unassembled WGS sequence"/>
</dbReference>
<dbReference type="InParanoid" id="V5F8J6"/>
<feature type="compositionally biased region" description="Basic and acidic residues" evidence="2">
    <location>
        <begin position="450"/>
        <end position="474"/>
    </location>
</feature>
<proteinExistence type="predicted"/>
<evidence type="ECO:0000313" key="4">
    <source>
        <dbReference type="Proteomes" id="UP000018001"/>
    </source>
</evidence>
<feature type="region of interest" description="Disordered" evidence="2">
    <location>
        <begin position="746"/>
        <end position="837"/>
    </location>
</feature>
<reference evidence="4" key="1">
    <citation type="journal article" date="2014" name="Genome Announc.">
        <title>Draft genome sequence of the formaldehyde-resistant fungus Byssochlamys spectabilis No. 5 (anamorph Paecilomyces variotii No. 5) (NBRC109023).</title>
        <authorList>
            <person name="Oka T."/>
            <person name="Ekino K."/>
            <person name="Fukuda K."/>
            <person name="Nomura Y."/>
        </authorList>
    </citation>
    <scope>NUCLEOTIDE SEQUENCE [LARGE SCALE GENOMIC DNA]</scope>
    <source>
        <strain evidence="4">No. 5 / NBRC 109023</strain>
    </source>
</reference>
<feature type="region of interest" description="Disordered" evidence="2">
    <location>
        <begin position="448"/>
        <end position="474"/>
    </location>
</feature>
<dbReference type="PANTHER" id="PTHR45615:SF80">
    <property type="entry name" value="GRIP DOMAIN-CONTAINING PROTEIN"/>
    <property type="match status" value="1"/>
</dbReference>
<feature type="compositionally biased region" description="Polar residues" evidence="2">
    <location>
        <begin position="815"/>
        <end position="830"/>
    </location>
</feature>
<evidence type="ECO:0000313" key="3">
    <source>
        <dbReference type="EMBL" id="GAD92284.1"/>
    </source>
</evidence>
<gene>
    <name evidence="3" type="ORF">PVAR5_0874</name>
</gene>
<name>V5F8J6_BYSSN</name>
<dbReference type="OrthoDB" id="5332870at2759"/>
<feature type="region of interest" description="Disordered" evidence="2">
    <location>
        <begin position="690"/>
        <end position="715"/>
    </location>
</feature>
<dbReference type="HOGENOM" id="CLU_291190_0_0_1"/>
<dbReference type="eggNOG" id="ENOG502QYKI">
    <property type="taxonomic scope" value="Eukaryota"/>
</dbReference>